<dbReference type="GO" id="GO:0016020">
    <property type="term" value="C:membrane"/>
    <property type="evidence" value="ECO:0007669"/>
    <property type="project" value="UniProtKB-SubCell"/>
</dbReference>
<evidence type="ECO:0000256" key="6">
    <source>
        <dbReference type="SAM" id="Phobius"/>
    </source>
</evidence>
<protein>
    <recommendedName>
        <fullName evidence="9">Type II secretion system protein GspG C-terminal domain-containing protein</fullName>
    </recommendedName>
</protein>
<dbReference type="PRINTS" id="PR00813">
    <property type="entry name" value="BCTERIALGSPG"/>
</dbReference>
<comment type="caution">
    <text evidence="7">The sequence shown here is derived from an EMBL/GenBank/DDBJ whole genome shotgun (WGS) entry which is preliminary data.</text>
</comment>
<dbReference type="InterPro" id="IPR000983">
    <property type="entry name" value="Bac_GSPG_pilin"/>
</dbReference>
<dbReference type="NCBIfam" id="TIGR02532">
    <property type="entry name" value="IV_pilin_GFxxxE"/>
    <property type="match status" value="1"/>
</dbReference>
<reference evidence="8" key="1">
    <citation type="submission" date="2017-09" db="EMBL/GenBank/DDBJ databases">
        <title>Depth-based differentiation of microbial function through sediment-hosted aquifers and enrichment of novel symbionts in the deep terrestrial subsurface.</title>
        <authorList>
            <person name="Probst A.J."/>
            <person name="Ladd B."/>
            <person name="Jarett J.K."/>
            <person name="Geller-Mcgrath D.E."/>
            <person name="Sieber C.M.K."/>
            <person name="Emerson J.B."/>
            <person name="Anantharaman K."/>
            <person name="Thomas B.C."/>
            <person name="Malmstrom R."/>
            <person name="Stieglmeier M."/>
            <person name="Klingl A."/>
            <person name="Woyke T."/>
            <person name="Ryan C.M."/>
            <person name="Banfield J.F."/>
        </authorList>
    </citation>
    <scope>NUCLEOTIDE SEQUENCE [LARGE SCALE GENOMIC DNA]</scope>
</reference>
<evidence type="ECO:0000256" key="5">
    <source>
        <dbReference type="ARBA" id="ARBA00023136"/>
    </source>
</evidence>
<dbReference type="GO" id="GO:0015627">
    <property type="term" value="C:type II protein secretion system complex"/>
    <property type="evidence" value="ECO:0007669"/>
    <property type="project" value="InterPro"/>
</dbReference>
<dbReference type="InterPro" id="IPR012902">
    <property type="entry name" value="N_methyl_site"/>
</dbReference>
<dbReference type="Proteomes" id="UP000228775">
    <property type="component" value="Unassembled WGS sequence"/>
</dbReference>
<sequence length="169" mass="18930">MLRLKNRKFLTGFTLIELLVVIAIIGLLVAIVLVAVNSARIKARDVRRKADLAQFYTALMLYYDDHGYLPSPDSYGENGAGAWDYSTQDPNNNGKYFLEFLEPQYIAKVGLDPINNGVGDVFFGGTGYAYAYYCYTAAWAHPDTFLLGAKLENGNVWWYGGNYIPVKCK</sequence>
<gene>
    <name evidence="7" type="ORF">COS76_03845</name>
</gene>
<evidence type="ECO:0000313" key="7">
    <source>
        <dbReference type="EMBL" id="PIU74867.1"/>
    </source>
</evidence>
<dbReference type="Gene3D" id="3.30.700.10">
    <property type="entry name" value="Glycoprotein, Type 4 Pilin"/>
    <property type="match status" value="1"/>
</dbReference>
<keyword evidence="5 6" id="KW-0472">Membrane</keyword>
<evidence type="ECO:0000256" key="3">
    <source>
        <dbReference type="ARBA" id="ARBA00022692"/>
    </source>
</evidence>
<dbReference type="PANTHER" id="PTHR30093">
    <property type="entry name" value="GENERAL SECRETION PATHWAY PROTEIN G"/>
    <property type="match status" value="1"/>
</dbReference>
<dbReference type="SUPFAM" id="SSF54523">
    <property type="entry name" value="Pili subunits"/>
    <property type="match status" value="1"/>
</dbReference>
<evidence type="ECO:0000256" key="2">
    <source>
        <dbReference type="ARBA" id="ARBA00022481"/>
    </source>
</evidence>
<keyword evidence="2" id="KW-0488">Methylation</keyword>
<feature type="transmembrane region" description="Helical" evidence="6">
    <location>
        <begin position="12"/>
        <end position="39"/>
    </location>
</feature>
<accession>A0A2M7AW65</accession>
<dbReference type="PANTHER" id="PTHR30093:SF44">
    <property type="entry name" value="TYPE II SECRETION SYSTEM CORE PROTEIN G"/>
    <property type="match status" value="1"/>
</dbReference>
<dbReference type="InterPro" id="IPR045584">
    <property type="entry name" value="Pilin-like"/>
</dbReference>
<dbReference type="PROSITE" id="PS00409">
    <property type="entry name" value="PROKAR_NTER_METHYL"/>
    <property type="match status" value="1"/>
</dbReference>
<organism evidence="7 8">
    <name type="scientific">Candidatus Portnoybacteria bacterium CG06_land_8_20_14_3_00_39_12</name>
    <dbReference type="NCBI Taxonomy" id="1974809"/>
    <lineage>
        <taxon>Bacteria</taxon>
        <taxon>Candidatus Portnoyibacteriota</taxon>
    </lineage>
</organism>
<dbReference type="EMBL" id="PEVY01000081">
    <property type="protein sequence ID" value="PIU74867.1"/>
    <property type="molecule type" value="Genomic_DNA"/>
</dbReference>
<dbReference type="Pfam" id="PF07963">
    <property type="entry name" value="N_methyl"/>
    <property type="match status" value="1"/>
</dbReference>
<evidence type="ECO:0000256" key="4">
    <source>
        <dbReference type="ARBA" id="ARBA00022989"/>
    </source>
</evidence>
<dbReference type="GO" id="GO:0015628">
    <property type="term" value="P:protein secretion by the type II secretion system"/>
    <property type="evidence" value="ECO:0007669"/>
    <property type="project" value="InterPro"/>
</dbReference>
<dbReference type="AlphaFoldDB" id="A0A2M7AW65"/>
<evidence type="ECO:0000313" key="8">
    <source>
        <dbReference type="Proteomes" id="UP000228775"/>
    </source>
</evidence>
<evidence type="ECO:0008006" key="9">
    <source>
        <dbReference type="Google" id="ProtNLM"/>
    </source>
</evidence>
<comment type="subcellular location">
    <subcellularLocation>
        <location evidence="1">Membrane</location>
        <topology evidence="1">Single-pass membrane protein</topology>
    </subcellularLocation>
</comment>
<keyword evidence="3 6" id="KW-0812">Transmembrane</keyword>
<evidence type="ECO:0000256" key="1">
    <source>
        <dbReference type="ARBA" id="ARBA00004167"/>
    </source>
</evidence>
<keyword evidence="4 6" id="KW-1133">Transmembrane helix</keyword>
<name>A0A2M7AW65_9BACT</name>
<proteinExistence type="predicted"/>